<name>A0A5C6F2J5_9BACT</name>
<feature type="signal peptide" evidence="2">
    <location>
        <begin position="1"/>
        <end position="24"/>
    </location>
</feature>
<protein>
    <recommendedName>
        <fullName evidence="5">Cytochrome c domain-containing protein</fullName>
    </recommendedName>
</protein>
<keyword evidence="4" id="KW-1185">Reference proteome</keyword>
<gene>
    <name evidence="3" type="ORF">Poly59_16430</name>
</gene>
<proteinExistence type="predicted"/>
<dbReference type="EMBL" id="SJPX01000002">
    <property type="protein sequence ID" value="TWU55345.1"/>
    <property type="molecule type" value="Genomic_DNA"/>
</dbReference>
<sequence length="392" mass="42057" precursor="true">MAKSSIQKAALIAIVLGPSATVLAQSPLIQPEFQSAAAVPLETASGVDRACVLLRNDNVLFGQAHQVGQFVVVRGGQNAELQLPRQQVACWAPSLRDLYRYRVDHRHRSDLSTHLQDARWCVRYDLFAEAAIELDAARAIDPTNLQVASIQAHIDRAHSPNPRSAPVIQYDTQSSEQVEQVDHQAVAAAMSGVDLAMLQFFAANVQPTLMNRCGSCHDHTSGRPWSMMVPGLGARASARMTRENLAASLAFIDNQTPANSVLLQKAVSPHGGSDAPLDLRHAKSIEALTLWLTVVGKSQNESVEIKAAFEVADAGSGPDLGPLLTPAAQSSGAQSNPAAYVAERPIQTAAEIARPELSPSAESVEHPTAPSRMPVVSDPFSPDLFNRRHHGQ</sequence>
<dbReference type="AlphaFoldDB" id="A0A5C6F2J5"/>
<evidence type="ECO:0000256" key="1">
    <source>
        <dbReference type="SAM" id="MobiDB-lite"/>
    </source>
</evidence>
<evidence type="ECO:0000313" key="4">
    <source>
        <dbReference type="Proteomes" id="UP000317977"/>
    </source>
</evidence>
<feature type="region of interest" description="Disordered" evidence="1">
    <location>
        <begin position="346"/>
        <end position="392"/>
    </location>
</feature>
<reference evidence="3 4" key="1">
    <citation type="submission" date="2019-02" db="EMBL/GenBank/DDBJ databases">
        <title>Deep-cultivation of Planctomycetes and their phenomic and genomic characterization uncovers novel biology.</title>
        <authorList>
            <person name="Wiegand S."/>
            <person name="Jogler M."/>
            <person name="Boedeker C."/>
            <person name="Pinto D."/>
            <person name="Vollmers J."/>
            <person name="Rivas-Marin E."/>
            <person name="Kohn T."/>
            <person name="Peeters S.H."/>
            <person name="Heuer A."/>
            <person name="Rast P."/>
            <person name="Oberbeckmann S."/>
            <person name="Bunk B."/>
            <person name="Jeske O."/>
            <person name="Meyerdierks A."/>
            <person name="Storesund J.E."/>
            <person name="Kallscheuer N."/>
            <person name="Luecker S."/>
            <person name="Lage O.M."/>
            <person name="Pohl T."/>
            <person name="Merkel B.J."/>
            <person name="Hornburger P."/>
            <person name="Mueller R.-W."/>
            <person name="Bruemmer F."/>
            <person name="Labrenz M."/>
            <person name="Spormann A.M."/>
            <person name="Op Den Camp H."/>
            <person name="Overmann J."/>
            <person name="Amann R."/>
            <person name="Jetten M.S.M."/>
            <person name="Mascher T."/>
            <person name="Medema M.H."/>
            <person name="Devos D.P."/>
            <person name="Kaster A.-K."/>
            <person name="Ovreas L."/>
            <person name="Rohde M."/>
            <person name="Galperin M.Y."/>
            <person name="Jogler C."/>
        </authorList>
    </citation>
    <scope>NUCLEOTIDE SEQUENCE [LARGE SCALE GENOMIC DNA]</scope>
    <source>
        <strain evidence="3 4">Poly59</strain>
    </source>
</reference>
<evidence type="ECO:0008006" key="5">
    <source>
        <dbReference type="Google" id="ProtNLM"/>
    </source>
</evidence>
<comment type="caution">
    <text evidence="3">The sequence shown here is derived from an EMBL/GenBank/DDBJ whole genome shotgun (WGS) entry which is preliminary data.</text>
</comment>
<evidence type="ECO:0000256" key="2">
    <source>
        <dbReference type="SAM" id="SignalP"/>
    </source>
</evidence>
<evidence type="ECO:0000313" key="3">
    <source>
        <dbReference type="EMBL" id="TWU55345.1"/>
    </source>
</evidence>
<dbReference type="OrthoDB" id="251278at2"/>
<dbReference type="Proteomes" id="UP000317977">
    <property type="component" value="Unassembled WGS sequence"/>
</dbReference>
<accession>A0A5C6F2J5</accession>
<keyword evidence="2" id="KW-0732">Signal</keyword>
<dbReference type="RefSeq" id="WP_146533551.1">
    <property type="nucleotide sequence ID" value="NZ_SJPX01000002.1"/>
</dbReference>
<organism evidence="3 4">
    <name type="scientific">Rubripirellula reticaptiva</name>
    <dbReference type="NCBI Taxonomy" id="2528013"/>
    <lineage>
        <taxon>Bacteria</taxon>
        <taxon>Pseudomonadati</taxon>
        <taxon>Planctomycetota</taxon>
        <taxon>Planctomycetia</taxon>
        <taxon>Pirellulales</taxon>
        <taxon>Pirellulaceae</taxon>
        <taxon>Rubripirellula</taxon>
    </lineage>
</organism>
<feature type="chain" id="PRO_5023003077" description="Cytochrome c domain-containing protein" evidence="2">
    <location>
        <begin position="25"/>
        <end position="392"/>
    </location>
</feature>